<dbReference type="Gene3D" id="3.40.50.300">
    <property type="entry name" value="P-loop containing nucleotide triphosphate hydrolases"/>
    <property type="match status" value="1"/>
</dbReference>
<evidence type="ECO:0000259" key="2">
    <source>
        <dbReference type="Pfam" id="PF00910"/>
    </source>
</evidence>
<reference evidence="3" key="1">
    <citation type="submission" date="2021-06" db="EMBL/GenBank/DDBJ databases">
        <authorList>
            <person name="Kallberg Y."/>
            <person name="Tangrot J."/>
            <person name="Rosling A."/>
        </authorList>
    </citation>
    <scope>NUCLEOTIDE SEQUENCE</scope>
    <source>
        <strain evidence="3">MA453B</strain>
    </source>
</reference>
<dbReference type="EMBL" id="CAJVPY010026386">
    <property type="protein sequence ID" value="CAG8789667.1"/>
    <property type="molecule type" value="Genomic_DNA"/>
</dbReference>
<dbReference type="GO" id="GO:0003723">
    <property type="term" value="F:RNA binding"/>
    <property type="evidence" value="ECO:0007669"/>
    <property type="project" value="InterPro"/>
</dbReference>
<organism evidence="3 4">
    <name type="scientific">Dentiscutata erythropus</name>
    <dbReference type="NCBI Taxonomy" id="1348616"/>
    <lineage>
        <taxon>Eukaryota</taxon>
        <taxon>Fungi</taxon>
        <taxon>Fungi incertae sedis</taxon>
        <taxon>Mucoromycota</taxon>
        <taxon>Glomeromycotina</taxon>
        <taxon>Glomeromycetes</taxon>
        <taxon>Diversisporales</taxon>
        <taxon>Gigasporaceae</taxon>
        <taxon>Dentiscutata</taxon>
    </lineage>
</organism>
<dbReference type="SUPFAM" id="SSF52540">
    <property type="entry name" value="P-loop containing nucleoside triphosphate hydrolases"/>
    <property type="match status" value="1"/>
</dbReference>
<dbReference type="OrthoDB" id="2446286at2759"/>
<dbReference type="GO" id="GO:0003724">
    <property type="term" value="F:RNA helicase activity"/>
    <property type="evidence" value="ECO:0007669"/>
    <property type="project" value="InterPro"/>
</dbReference>
<dbReference type="InterPro" id="IPR027417">
    <property type="entry name" value="P-loop_NTPase"/>
</dbReference>
<name>A0A9N9JQG9_9GLOM</name>
<comment type="caution">
    <text evidence="3">The sequence shown here is derived from an EMBL/GenBank/DDBJ whole genome shotgun (WGS) entry which is preliminary data.</text>
</comment>
<sequence length="502" mass="58348">TEEEFNKLFEKSGNVLTRSVAKFERSSQGNLHVHVVLTFSKRVSMKYVKQLVGCERISFPPGITCSGTSKDNEDYVLKNWGRCVIHHKPKEGKFCKCSFSIKEDISKCSLCKSSCISVRKKELLDEEGAGPFIFGKFRVLEGSSDETVDKLNEIRLDNEYKKQKIIENLSVGSTNIDIISNLEGIPTSYVDTYSGIKALSKDLEKLKNRVKHIPEKKFYPKNFLFYGDSGSGKTSLIQKISKDLAKGKDICKKANDSKYFDEYNNQEVICKQELSHDTWKFQDLLNLCEKDECIIKQRNKKTYRVYVKSEESRIALHRRFSKSLVYTHGYMIKMLGRYVDGKVNYCFAWLEPDEPGDLLDFINGRFHIKFAENVNIEEAKRYVYDDDFENLFEKDGDVFMKREIDMNVVLGGVIANVDVDNHSFTVYNRYWNGDLPFNIIIPDNLESLHKNLRQKLYWVEKKPINFIENNIELDPQIESSTKRKLDDTEIEDREKEKHVKLD</sequence>
<keyword evidence="4" id="KW-1185">Reference proteome</keyword>
<feature type="compositionally biased region" description="Basic and acidic residues" evidence="1">
    <location>
        <begin position="480"/>
        <end position="502"/>
    </location>
</feature>
<accession>A0A9N9JQG9</accession>
<gene>
    <name evidence="3" type="ORF">DERYTH_LOCUS21154</name>
</gene>
<evidence type="ECO:0000313" key="4">
    <source>
        <dbReference type="Proteomes" id="UP000789405"/>
    </source>
</evidence>
<evidence type="ECO:0000256" key="1">
    <source>
        <dbReference type="SAM" id="MobiDB-lite"/>
    </source>
</evidence>
<evidence type="ECO:0000313" key="3">
    <source>
        <dbReference type="EMBL" id="CAG8789667.1"/>
    </source>
</evidence>
<dbReference type="Pfam" id="PF00910">
    <property type="entry name" value="RNA_helicase"/>
    <property type="match status" value="1"/>
</dbReference>
<dbReference type="InterPro" id="IPR000605">
    <property type="entry name" value="Helicase_SF3_ssDNA/RNA_vir"/>
</dbReference>
<feature type="non-terminal residue" evidence="3">
    <location>
        <position position="502"/>
    </location>
</feature>
<feature type="region of interest" description="Disordered" evidence="1">
    <location>
        <begin position="478"/>
        <end position="502"/>
    </location>
</feature>
<proteinExistence type="predicted"/>
<dbReference type="AlphaFoldDB" id="A0A9N9JQG9"/>
<protein>
    <submittedName>
        <fullName evidence="3">9882_t:CDS:1</fullName>
    </submittedName>
</protein>
<feature type="domain" description="Helicase superfamily 3 single-stranded DNA/RNA virus" evidence="2">
    <location>
        <begin position="224"/>
        <end position="297"/>
    </location>
</feature>
<dbReference type="Proteomes" id="UP000789405">
    <property type="component" value="Unassembled WGS sequence"/>
</dbReference>